<feature type="compositionally biased region" description="Low complexity" evidence="14">
    <location>
        <begin position="436"/>
        <end position="449"/>
    </location>
</feature>
<dbReference type="InterPro" id="IPR012677">
    <property type="entry name" value="Nucleotide-bd_a/b_plait_sf"/>
</dbReference>
<dbReference type="Pfam" id="PF00076">
    <property type="entry name" value="RRM_1"/>
    <property type="match status" value="1"/>
</dbReference>
<keyword evidence="9" id="KW-0472">Membrane</keyword>
<comment type="similarity">
    <text evidence="2">Belongs to the RLP family.</text>
</comment>
<dbReference type="PANTHER" id="PTHR48063:SF98">
    <property type="entry name" value="LRR RECEPTOR-LIKE SERINE_THREONINE-PROTEIN KINASE FLS2"/>
    <property type="match status" value="1"/>
</dbReference>
<dbReference type="EMBL" id="OIVN01002184">
    <property type="protein sequence ID" value="SPD01323.1"/>
    <property type="molecule type" value="Genomic_DNA"/>
</dbReference>
<proteinExistence type="inferred from homology"/>
<dbReference type="InterPro" id="IPR035979">
    <property type="entry name" value="RBD_domain_sf"/>
</dbReference>
<dbReference type="GO" id="GO:0003723">
    <property type="term" value="F:RNA binding"/>
    <property type="evidence" value="ECO:0007669"/>
    <property type="project" value="UniProtKB-UniRule"/>
</dbReference>
<dbReference type="PROSITE" id="PS50084">
    <property type="entry name" value="KH_TYPE_1"/>
    <property type="match status" value="1"/>
</dbReference>
<dbReference type="InterPro" id="IPR004087">
    <property type="entry name" value="KH_dom"/>
</dbReference>
<evidence type="ECO:0000256" key="4">
    <source>
        <dbReference type="ARBA" id="ARBA00022614"/>
    </source>
</evidence>
<evidence type="ECO:0000256" key="1">
    <source>
        <dbReference type="ARBA" id="ARBA00004251"/>
    </source>
</evidence>
<keyword evidence="3" id="KW-1003">Cell membrane</keyword>
<evidence type="ECO:0000256" key="3">
    <source>
        <dbReference type="ARBA" id="ARBA00022475"/>
    </source>
</evidence>
<dbReference type="SMART" id="SM00360">
    <property type="entry name" value="RRM"/>
    <property type="match status" value="1"/>
</dbReference>
<feature type="compositionally biased region" description="Basic and acidic residues" evidence="14">
    <location>
        <begin position="111"/>
        <end position="126"/>
    </location>
</feature>
<dbReference type="InterPro" id="IPR001611">
    <property type="entry name" value="Leu-rich_rpt"/>
</dbReference>
<evidence type="ECO:0000256" key="11">
    <source>
        <dbReference type="ARBA" id="ARBA00023180"/>
    </source>
</evidence>
<evidence type="ECO:0000256" key="10">
    <source>
        <dbReference type="ARBA" id="ARBA00023170"/>
    </source>
</evidence>
<name>A0A2N9GPC4_FAGSY</name>
<dbReference type="SUPFAM" id="SSF54928">
    <property type="entry name" value="RNA-binding domain, RBD"/>
    <property type="match status" value="1"/>
</dbReference>
<dbReference type="SUPFAM" id="SSF52058">
    <property type="entry name" value="L domain-like"/>
    <property type="match status" value="1"/>
</dbReference>
<feature type="compositionally biased region" description="Basic and acidic residues" evidence="14">
    <location>
        <begin position="147"/>
        <end position="156"/>
    </location>
</feature>
<dbReference type="InterPro" id="IPR032675">
    <property type="entry name" value="LRR_dom_sf"/>
</dbReference>
<dbReference type="InterPro" id="IPR046956">
    <property type="entry name" value="RLP23-like"/>
</dbReference>
<dbReference type="GO" id="GO:0005886">
    <property type="term" value="C:plasma membrane"/>
    <property type="evidence" value="ECO:0007669"/>
    <property type="project" value="UniProtKB-SubCell"/>
</dbReference>
<gene>
    <name evidence="16" type="ORF">FSB_LOCUS29205</name>
</gene>
<dbReference type="AlphaFoldDB" id="A0A2N9GPC4"/>
<dbReference type="Pfam" id="PF08263">
    <property type="entry name" value="LRRNT_2"/>
    <property type="match status" value="1"/>
</dbReference>
<feature type="compositionally biased region" description="Acidic residues" evidence="14">
    <location>
        <begin position="94"/>
        <end position="103"/>
    </location>
</feature>
<evidence type="ECO:0000313" key="16">
    <source>
        <dbReference type="EMBL" id="SPD01323.1"/>
    </source>
</evidence>
<dbReference type="InterPro" id="IPR013210">
    <property type="entry name" value="LRR_N_plant-typ"/>
</dbReference>
<feature type="domain" description="RRM" evidence="15">
    <location>
        <begin position="464"/>
        <end position="542"/>
    </location>
</feature>
<evidence type="ECO:0000256" key="7">
    <source>
        <dbReference type="ARBA" id="ARBA00022737"/>
    </source>
</evidence>
<dbReference type="Pfam" id="PF00560">
    <property type="entry name" value="LRR_1"/>
    <property type="match status" value="5"/>
</dbReference>
<comment type="subcellular location">
    <subcellularLocation>
        <location evidence="1">Cell membrane</location>
        <topology evidence="1">Single-pass type I membrane protein</topology>
    </subcellularLocation>
</comment>
<dbReference type="Gene3D" id="3.30.1370.10">
    <property type="entry name" value="K Homology domain, type 1"/>
    <property type="match status" value="1"/>
</dbReference>
<evidence type="ECO:0000259" key="15">
    <source>
        <dbReference type="PROSITE" id="PS50102"/>
    </source>
</evidence>
<evidence type="ECO:0000256" key="8">
    <source>
        <dbReference type="ARBA" id="ARBA00022989"/>
    </source>
</evidence>
<keyword evidence="5" id="KW-0812">Transmembrane</keyword>
<keyword evidence="13" id="KW-0175">Coiled coil</keyword>
<sequence length="965" mass="108475">MGNHGFLQVARNGIKVDNTRKGSEEEAAQSSSYRYCIVNEPLEEESEVEEDPEEDLEEDPIEEVEEEPSEVVEEQIKEASECESDSIFNHNNDGSEEPEEDPSEASLSDQCHSDSDPKNSNEKKMSLYESTGESAALQGYQSRKKCRQDESSKPESESWYDVPHLNSQSGLSTAIDDKRASEQEEGTGSSGKRRRRSRWDIEEDGQISKRRKTEWISDDSQLKLLGPLQLPDFTKEVVVGLDSEIQELQAELSDINRKLQRSEHHDERRIPLLNLPLEYKSSKLFKKLYIPVKEYPDYNFIGPIIGPHGNTHRRMEKETGAKICVRGKDITKIPQKDDEDLHVYIEADNQKSLDAAVGMIEKLLNPIDEGMNEHKRTQLEELAKLKGYMCTVCHEQGHQHSAGPQLQSTFKMVCCDKCGSHSHPTETCQVMAMTPQSNSQQGSGSSIGSTTKTQDRHNKEIDVTNLYVGYLPEVVDDNQLIGLFSLFGKITCARVMRNRTTGISKGFGFVKFENQTDAAAAMAHLNGYRMDGHMLAVRIAGIPPGYLLMNQFSPYQGSPPVFPNVTSQTAWPRTPYPILPEPLAPFPKSNGMNLPSSSIYVEHVVSFLFLGFLIIASIHPNFFSSGESKVRCIESERQAILIFKQHLKDPLNRLASWVGDEDCCQWVGVVCHNVTSHVHQLHLRSFPPPSYDYSTDVDTYDAKIEAYERSKFGDKITPSLIDLKHLNYLDLSYNNFNGTQIPKFLGSMGSLRYLNLSNAGFGGVIPYHLGNVSNLHYLNLEGNGLYVNNLQWLSGLPLLQHLYMSYVNLSMASDWLQVINKHSSLLELRLSNCTLRYIPSISSANLSSLATLDLSSNYFENTSIPSWIFGLRNMLSLDLYNNDFQGPIPVDLQNITSIRHLDLSNNQYNNSIPNWLYRFNHLEFLNLGSNNLQGTISNAIANLTSAISIDLSYNELGGKGVFPIA</sequence>
<evidence type="ECO:0000256" key="2">
    <source>
        <dbReference type="ARBA" id="ARBA00009592"/>
    </source>
</evidence>
<protein>
    <recommendedName>
        <fullName evidence="15">RRM domain-containing protein</fullName>
    </recommendedName>
</protein>
<dbReference type="InterPro" id="IPR055256">
    <property type="entry name" value="KH_1_KHDC4/BBP-like"/>
</dbReference>
<dbReference type="SUPFAM" id="SSF54791">
    <property type="entry name" value="Eukaryotic type KH-domain (KH-domain type I)"/>
    <property type="match status" value="1"/>
</dbReference>
<evidence type="ECO:0000256" key="14">
    <source>
        <dbReference type="SAM" id="MobiDB-lite"/>
    </source>
</evidence>
<evidence type="ECO:0000256" key="9">
    <source>
        <dbReference type="ARBA" id="ARBA00023136"/>
    </source>
</evidence>
<dbReference type="Gene3D" id="3.80.10.10">
    <property type="entry name" value="Ribonuclease Inhibitor"/>
    <property type="match status" value="2"/>
</dbReference>
<evidence type="ECO:0000256" key="6">
    <source>
        <dbReference type="ARBA" id="ARBA00022729"/>
    </source>
</evidence>
<dbReference type="SMART" id="SM00322">
    <property type="entry name" value="KH"/>
    <property type="match status" value="1"/>
</dbReference>
<dbReference type="FunFam" id="3.80.10.10:FF:000041">
    <property type="entry name" value="LRR receptor-like serine/threonine-protein kinase ERECTA"/>
    <property type="match status" value="1"/>
</dbReference>
<dbReference type="InterPro" id="IPR036612">
    <property type="entry name" value="KH_dom_type_1_sf"/>
</dbReference>
<keyword evidence="11" id="KW-0325">Glycoprotein</keyword>
<dbReference type="PROSITE" id="PS50102">
    <property type="entry name" value="RRM"/>
    <property type="match status" value="1"/>
</dbReference>
<dbReference type="InterPro" id="IPR003591">
    <property type="entry name" value="Leu-rich_rpt_typical-subtyp"/>
</dbReference>
<evidence type="ECO:0000256" key="12">
    <source>
        <dbReference type="PROSITE-ProRule" id="PRU00176"/>
    </source>
</evidence>
<dbReference type="CDD" id="cd02395">
    <property type="entry name" value="KH-I_BBP"/>
    <property type="match status" value="1"/>
</dbReference>
<dbReference type="SMART" id="SM00369">
    <property type="entry name" value="LRR_TYP"/>
    <property type="match status" value="3"/>
</dbReference>
<keyword evidence="4" id="KW-0433">Leucine-rich repeat</keyword>
<dbReference type="Pfam" id="PF22675">
    <property type="entry name" value="KH-I_KHDC4-BBP"/>
    <property type="match status" value="1"/>
</dbReference>
<feature type="region of interest" description="Disordered" evidence="14">
    <location>
        <begin position="435"/>
        <end position="456"/>
    </location>
</feature>
<keyword evidence="6" id="KW-0732">Signal</keyword>
<feature type="coiled-coil region" evidence="13">
    <location>
        <begin position="238"/>
        <end position="265"/>
    </location>
</feature>
<dbReference type="InterPro" id="IPR000504">
    <property type="entry name" value="RRM_dom"/>
</dbReference>
<keyword evidence="8" id="KW-1133">Transmembrane helix</keyword>
<dbReference type="PANTHER" id="PTHR48063">
    <property type="entry name" value="LRR RECEPTOR-LIKE KINASE"/>
    <property type="match status" value="1"/>
</dbReference>
<feature type="region of interest" description="Disordered" evidence="14">
    <location>
        <begin position="17"/>
        <end position="199"/>
    </location>
</feature>
<reference evidence="16" key="1">
    <citation type="submission" date="2018-02" db="EMBL/GenBank/DDBJ databases">
        <authorList>
            <person name="Cohen D.B."/>
            <person name="Kent A.D."/>
        </authorList>
    </citation>
    <scope>NUCLEOTIDE SEQUENCE</scope>
</reference>
<accession>A0A2N9GPC4</accession>
<evidence type="ECO:0000256" key="13">
    <source>
        <dbReference type="SAM" id="Coils"/>
    </source>
</evidence>
<keyword evidence="12" id="KW-0694">RNA-binding</keyword>
<feature type="compositionally biased region" description="Acidic residues" evidence="14">
    <location>
        <begin position="41"/>
        <end position="73"/>
    </location>
</feature>
<keyword evidence="7" id="KW-0677">Repeat</keyword>
<dbReference type="Gene3D" id="3.30.70.330">
    <property type="match status" value="1"/>
</dbReference>
<keyword evidence="10" id="KW-0675">Receptor</keyword>
<organism evidence="16">
    <name type="scientific">Fagus sylvatica</name>
    <name type="common">Beechnut</name>
    <dbReference type="NCBI Taxonomy" id="28930"/>
    <lineage>
        <taxon>Eukaryota</taxon>
        <taxon>Viridiplantae</taxon>
        <taxon>Streptophyta</taxon>
        <taxon>Embryophyta</taxon>
        <taxon>Tracheophyta</taxon>
        <taxon>Spermatophyta</taxon>
        <taxon>Magnoliopsida</taxon>
        <taxon>eudicotyledons</taxon>
        <taxon>Gunneridae</taxon>
        <taxon>Pentapetalae</taxon>
        <taxon>rosids</taxon>
        <taxon>fabids</taxon>
        <taxon>Fagales</taxon>
        <taxon>Fagaceae</taxon>
        <taxon>Fagus</taxon>
    </lineage>
</organism>
<evidence type="ECO:0000256" key="5">
    <source>
        <dbReference type="ARBA" id="ARBA00022692"/>
    </source>
</evidence>